<proteinExistence type="predicted"/>
<organism evidence="1 4">
    <name type="scientific">Plasmodium ovale wallikeri</name>
    <dbReference type="NCBI Taxonomy" id="864142"/>
    <lineage>
        <taxon>Eukaryota</taxon>
        <taxon>Sar</taxon>
        <taxon>Alveolata</taxon>
        <taxon>Apicomplexa</taxon>
        <taxon>Aconoidasida</taxon>
        <taxon>Haemosporida</taxon>
        <taxon>Plasmodiidae</taxon>
        <taxon>Plasmodium</taxon>
        <taxon>Plasmodium (Plasmodium)</taxon>
    </lineage>
</organism>
<evidence type="ECO:0000313" key="1">
    <source>
        <dbReference type="EMBL" id="SBT44221.1"/>
    </source>
</evidence>
<gene>
    <name evidence="1" type="ORF">POVWA1_049450</name>
    <name evidence="2" type="ORF">POVWA2_048490</name>
</gene>
<evidence type="ECO:0000313" key="4">
    <source>
        <dbReference type="Proteomes" id="UP000078555"/>
    </source>
</evidence>
<dbReference type="Proteomes" id="UP000078550">
    <property type="component" value="Unassembled WGS sequence"/>
</dbReference>
<dbReference type="Proteomes" id="UP000078555">
    <property type="component" value="Unassembled WGS sequence"/>
</dbReference>
<evidence type="ECO:0000313" key="3">
    <source>
        <dbReference type="Proteomes" id="UP000078550"/>
    </source>
</evidence>
<dbReference type="AlphaFoldDB" id="A0A1A8ZK01"/>
<accession>A0A1A8ZK01</accession>
<reference evidence="3 4" key="2">
    <citation type="submission" date="2016-05" db="EMBL/GenBank/DDBJ databases">
        <authorList>
            <person name="Naeem Raeece"/>
        </authorList>
    </citation>
    <scope>NUCLEOTIDE SEQUENCE [LARGE SCALE GENOMIC DNA]</scope>
</reference>
<dbReference type="EMBL" id="FLRD01000133">
    <property type="protein sequence ID" value="SBT44221.1"/>
    <property type="molecule type" value="Genomic_DNA"/>
</dbReference>
<reference evidence="1" key="1">
    <citation type="submission" date="2016-05" db="EMBL/GenBank/DDBJ databases">
        <authorList>
            <person name="Lavstsen T."/>
            <person name="Jespersen J.S."/>
        </authorList>
    </citation>
    <scope>NUCLEOTIDE SEQUENCE [LARGE SCALE GENOMIC DNA]</scope>
</reference>
<dbReference type="EMBL" id="FLRE01000174">
    <property type="protein sequence ID" value="SBT44739.1"/>
    <property type="molecule type" value="Genomic_DNA"/>
</dbReference>
<evidence type="ECO:0000313" key="2">
    <source>
        <dbReference type="EMBL" id="SBT44739.1"/>
    </source>
</evidence>
<sequence length="101" mass="11552">MGMPRGEHKEGPTNIHSPNMLKYYIKNGEVRNDAAKRKVLPNLLNRYEHMLLSNALLKSTYNGPKPPVHRASQGNRFLQVSNFFQPVIRAHAHEQAPLRGR</sequence>
<keyword evidence="4" id="KW-1185">Reference proteome</keyword>
<protein>
    <submittedName>
        <fullName evidence="1">Uncharacterized protein</fullName>
    </submittedName>
</protein>
<name>A0A1A8ZK01_PLAOA</name>